<dbReference type="PROSITE" id="PS50011">
    <property type="entry name" value="PROTEIN_KINASE_DOM"/>
    <property type="match status" value="1"/>
</dbReference>
<dbReference type="GO" id="GO:0005524">
    <property type="term" value="F:ATP binding"/>
    <property type="evidence" value="ECO:0007669"/>
    <property type="project" value="UniProtKB-UniRule"/>
</dbReference>
<dbReference type="Pfam" id="PF00069">
    <property type="entry name" value="Pkinase"/>
    <property type="match status" value="1"/>
</dbReference>
<dbReference type="PANTHER" id="PTHR44329">
    <property type="entry name" value="SERINE/THREONINE-PROTEIN KINASE TNNI3K-RELATED"/>
    <property type="match status" value="1"/>
</dbReference>
<dbReference type="GO" id="GO:0004674">
    <property type="term" value="F:protein serine/threonine kinase activity"/>
    <property type="evidence" value="ECO:0007669"/>
    <property type="project" value="TreeGrafter"/>
</dbReference>
<dbReference type="InterPro" id="IPR011009">
    <property type="entry name" value="Kinase-like_dom_sf"/>
</dbReference>
<proteinExistence type="predicted"/>
<protein>
    <recommendedName>
        <fullName evidence="6">Protein kinase domain-containing protein</fullName>
    </recommendedName>
</protein>
<keyword evidence="1" id="KW-0808">Transferase</keyword>
<dbReference type="SUPFAM" id="SSF56112">
    <property type="entry name" value="Protein kinase-like (PK-like)"/>
    <property type="match status" value="1"/>
</dbReference>
<reference evidence="8" key="1">
    <citation type="submission" date="2024-02" db="UniProtKB">
        <authorList>
            <consortium name="WormBaseParasite"/>
        </authorList>
    </citation>
    <scope>IDENTIFICATION</scope>
</reference>
<dbReference type="WBParaSite" id="MBELARI_LOCUS160">
    <property type="protein sequence ID" value="MBELARI_LOCUS160"/>
    <property type="gene ID" value="MBELARI_LOCUS160"/>
</dbReference>
<evidence type="ECO:0000256" key="1">
    <source>
        <dbReference type="ARBA" id="ARBA00022679"/>
    </source>
</evidence>
<dbReference type="PROSITE" id="PS00107">
    <property type="entry name" value="PROTEIN_KINASE_ATP"/>
    <property type="match status" value="1"/>
</dbReference>
<dbReference type="InterPro" id="IPR008271">
    <property type="entry name" value="Ser/Thr_kinase_AS"/>
</dbReference>
<dbReference type="InterPro" id="IPR017441">
    <property type="entry name" value="Protein_kinase_ATP_BS"/>
</dbReference>
<dbReference type="PROSITE" id="PS00108">
    <property type="entry name" value="PROTEIN_KINASE_ST"/>
    <property type="match status" value="1"/>
</dbReference>
<dbReference type="AlphaFoldDB" id="A0AAF3EPJ3"/>
<keyword evidence="4 5" id="KW-0067">ATP-binding</keyword>
<keyword evidence="7" id="KW-1185">Reference proteome</keyword>
<dbReference type="Gene3D" id="1.10.510.10">
    <property type="entry name" value="Transferase(Phosphotransferase) domain 1"/>
    <property type="match status" value="1"/>
</dbReference>
<evidence type="ECO:0000256" key="2">
    <source>
        <dbReference type="ARBA" id="ARBA00022741"/>
    </source>
</evidence>
<evidence type="ECO:0000256" key="4">
    <source>
        <dbReference type="ARBA" id="ARBA00022840"/>
    </source>
</evidence>
<accession>A0AAF3EPJ3</accession>
<name>A0AAF3EPJ3_9BILA</name>
<dbReference type="Proteomes" id="UP000887575">
    <property type="component" value="Unassembled WGS sequence"/>
</dbReference>
<evidence type="ECO:0000256" key="5">
    <source>
        <dbReference type="PROSITE-ProRule" id="PRU10141"/>
    </source>
</evidence>
<evidence type="ECO:0000313" key="7">
    <source>
        <dbReference type="Proteomes" id="UP000887575"/>
    </source>
</evidence>
<evidence type="ECO:0000256" key="3">
    <source>
        <dbReference type="ARBA" id="ARBA00022777"/>
    </source>
</evidence>
<dbReference type="SMART" id="SM00220">
    <property type="entry name" value="S_TKc"/>
    <property type="match status" value="1"/>
</dbReference>
<dbReference type="PANTHER" id="PTHR44329:SF288">
    <property type="entry name" value="MITOGEN-ACTIVATED PROTEIN KINASE KINASE KINASE 20"/>
    <property type="match status" value="1"/>
</dbReference>
<keyword evidence="3" id="KW-0418">Kinase</keyword>
<evidence type="ECO:0000259" key="6">
    <source>
        <dbReference type="PROSITE" id="PS50011"/>
    </source>
</evidence>
<organism evidence="7 8">
    <name type="scientific">Mesorhabditis belari</name>
    <dbReference type="NCBI Taxonomy" id="2138241"/>
    <lineage>
        <taxon>Eukaryota</taxon>
        <taxon>Metazoa</taxon>
        <taxon>Ecdysozoa</taxon>
        <taxon>Nematoda</taxon>
        <taxon>Chromadorea</taxon>
        <taxon>Rhabditida</taxon>
        <taxon>Rhabditina</taxon>
        <taxon>Rhabditomorpha</taxon>
        <taxon>Rhabditoidea</taxon>
        <taxon>Rhabditidae</taxon>
        <taxon>Mesorhabditinae</taxon>
        <taxon>Mesorhabditis</taxon>
    </lineage>
</organism>
<keyword evidence="2 5" id="KW-0547">Nucleotide-binding</keyword>
<dbReference type="InterPro" id="IPR051681">
    <property type="entry name" value="Ser/Thr_Kinases-Pseudokinases"/>
</dbReference>
<evidence type="ECO:0000313" key="8">
    <source>
        <dbReference type="WBParaSite" id="MBELARI_LOCUS160"/>
    </source>
</evidence>
<feature type="domain" description="Protein kinase" evidence="6">
    <location>
        <begin position="9"/>
        <end position="300"/>
    </location>
</feature>
<feature type="binding site" evidence="5">
    <location>
        <position position="36"/>
    </location>
    <ligand>
        <name>ATP</name>
        <dbReference type="ChEBI" id="CHEBI:30616"/>
    </ligand>
</feature>
<sequence length="857" mass="99980">MNIDQNVHAFEERWIGRGTYGQVFELVGHQPPAVIKYIDCDTKEKLAAFKIEWETMKELNHTNLVPLIGTKIIEGFSFGTRRDKFGIIMEYCEGGTLKNLLQEKKMIYSMRTVLEWAQQLSDGLSYLFEEHKLVHRDIKPDNVFVMGFMANYTLKFGDFGLVKVIEQTGTGSLGPTTRYTSPPQFDGTKAISDQMKADPENSHRNDVYSLGLILWEIIERRIVYSAYNYEAIYDGQGCFNRDSFLFDIILKRFTKLESPQCQSDIQELVDRCTNFNRDHRPNAKEIFEEIQRIKSENLFISELDPLPRIEESQTKLLRPIGFDGQFERIAVEVDELSSFSSLSFSLSSSNRFSYGPFIEELTQKDATSALFEAKIVPLLLEKFLSLSDEQKENFYQNVPKIISRNVDKIHKFHEWEELYGRIQGNCTYSSPVKNSENIEELFELMIINDFYCLVECLYSFFNFLESSVKISLSPWSNYQESVKVLAKLEDFKRSRYTTRIYFKSYFSEATHETWFFIDEVHQELQRFVRKDLLNVMTFDGYRLNVRECEILISGARGAAGYERLPEHDELHLTGLEPIDLFKVIEAMKKISENLVKMGEITMSKQVPLQGALQRSEKLVNEDAKDLPIPGYGFQLRSPPRRTCTHEPECPLESFDPLKRSYEKIGWKFASYPEKMRLTIYDCTTDEERDYLEYYFLFLDVFHQLLVNSRTVFTFWHEKRMKFLQFSPLKVNYFLFKNFVFKTDQGDGLLILLDYPSNYESGEKVPCIALDLKFRRVEADFLQKYFDSETSINVNPALKNTLTVINENFEARMLAFTGNRLSEWFDLKTGKDSSSFPEQTYIKGLPAGSMISLEKVFK</sequence>
<dbReference type="InterPro" id="IPR000719">
    <property type="entry name" value="Prot_kinase_dom"/>
</dbReference>